<feature type="domain" description="KaiC" evidence="3">
    <location>
        <begin position="3"/>
        <end position="237"/>
    </location>
</feature>
<dbReference type="RefSeq" id="WP_034748703.1">
    <property type="nucleotide sequence ID" value="NZ_BAUT01000050.1"/>
</dbReference>
<dbReference type="PROSITE" id="PS51146">
    <property type="entry name" value="KAIC"/>
    <property type="match status" value="1"/>
</dbReference>
<reference evidence="4" key="1">
    <citation type="journal article" date="2014" name="Genome Announc.">
        <title>Draft Genome Sequences of Three Alkaliphilic Bacillus Strains, Bacillus wakoensis JCM 9140T, Bacillus akibai JCM 9157T, and Bacillus hemicellulosilyticus JCM 9152T.</title>
        <authorList>
            <person name="Yuki M."/>
            <person name="Oshima K."/>
            <person name="Suda W."/>
            <person name="Oshida Y."/>
            <person name="Kitamura K."/>
            <person name="Iida T."/>
            <person name="Hattori M."/>
            <person name="Ohkuma M."/>
        </authorList>
    </citation>
    <scope>NUCLEOTIDE SEQUENCE [LARGE SCALE GENOMIC DNA]</scope>
    <source>
        <strain evidence="4">JCM 9140</strain>
    </source>
</reference>
<dbReference type="InterPro" id="IPR027417">
    <property type="entry name" value="P-loop_NTPase"/>
</dbReference>
<keyword evidence="5" id="KW-1185">Reference proteome</keyword>
<dbReference type="AlphaFoldDB" id="W4Q679"/>
<dbReference type="OrthoDB" id="9783783at2"/>
<protein>
    <recommendedName>
        <fullName evidence="3">KaiC domain-containing protein</fullName>
    </recommendedName>
</protein>
<dbReference type="EMBL" id="BAUT01000050">
    <property type="protein sequence ID" value="GAE27445.1"/>
    <property type="molecule type" value="Genomic_DNA"/>
</dbReference>
<dbReference type="Gene3D" id="3.40.50.300">
    <property type="entry name" value="P-loop containing nucleotide triphosphate hydrolases"/>
    <property type="match status" value="2"/>
</dbReference>
<accession>W4Q679</accession>
<dbReference type="STRING" id="1236970.JCM9140_3592"/>
<keyword evidence="2" id="KW-0067">ATP-binding</keyword>
<dbReference type="PRINTS" id="PR01874">
    <property type="entry name" value="DNAREPAIRADA"/>
</dbReference>
<evidence type="ECO:0000259" key="3">
    <source>
        <dbReference type="PROSITE" id="PS51146"/>
    </source>
</evidence>
<sequence>MNTYKTTGVEGLDVVLNGGFPVGSSILVDGAPGTGKTILGMQFLYDGAKNRNEAGVYITFEEFPEQIYQEMQAFGWDIKALEVENKLRVICLSPDVFISQMKQPNGLFEQILNEIDCKRIVIDSLNLFHSGMESQKEKRETVYTLRNILRKFSLTSLLIHEQLSLNETEIPFVSYVLDGVIKLSLKEHQAIYRKRTLEVLKMRGCRIQEGEHIYRLTNYGLYLVPALSMFEDKVVTDNQKNVTTGIPTLDQMLQGGIPRGTAFVLDTNSKANYKYFLASIISNRILAGENVVILLSSLASLYDLEHLYRLYGIELEQLVKQKRIYFIEHYERPIPKTYETAVIDVKHMNNEEYNHTIKETIGSIVSESIKNGEKWFVFHDLNTMVSQRGKDFVIKHFTEDVAFISSAGMSMIALSNFTEIGTETASFLERTCHGVFQTWVDGNYQYFQVKKSPQGNMSNPLLVENVQTKPYVRFV</sequence>
<comment type="caution">
    <text evidence="4">The sequence shown here is derived from an EMBL/GenBank/DDBJ whole genome shotgun (WGS) entry which is preliminary data.</text>
</comment>
<dbReference type="InterPro" id="IPR014774">
    <property type="entry name" value="KaiC-like_dom"/>
</dbReference>
<dbReference type="Proteomes" id="UP000018890">
    <property type="component" value="Unassembled WGS sequence"/>
</dbReference>
<dbReference type="PANTHER" id="PTHR43637">
    <property type="entry name" value="UPF0273 PROTEIN TM_0370"/>
    <property type="match status" value="1"/>
</dbReference>
<evidence type="ECO:0000256" key="2">
    <source>
        <dbReference type="ARBA" id="ARBA00022840"/>
    </source>
</evidence>
<proteinExistence type="predicted"/>
<dbReference type="InterPro" id="IPR010624">
    <property type="entry name" value="KaiC_dom"/>
</dbReference>
<evidence type="ECO:0000256" key="1">
    <source>
        <dbReference type="ARBA" id="ARBA00022741"/>
    </source>
</evidence>
<gene>
    <name evidence="4" type="ORF">JCM9140_3592</name>
</gene>
<dbReference type="GO" id="GO:0005524">
    <property type="term" value="F:ATP binding"/>
    <property type="evidence" value="ECO:0007669"/>
    <property type="project" value="UniProtKB-KW"/>
</dbReference>
<evidence type="ECO:0000313" key="4">
    <source>
        <dbReference type="EMBL" id="GAE27445.1"/>
    </source>
</evidence>
<dbReference type="Pfam" id="PF06745">
    <property type="entry name" value="ATPase"/>
    <property type="match status" value="1"/>
</dbReference>
<organism evidence="4 5">
    <name type="scientific">Halalkalibacter wakoensis JCM 9140</name>
    <dbReference type="NCBI Taxonomy" id="1236970"/>
    <lineage>
        <taxon>Bacteria</taxon>
        <taxon>Bacillati</taxon>
        <taxon>Bacillota</taxon>
        <taxon>Bacilli</taxon>
        <taxon>Bacillales</taxon>
        <taxon>Bacillaceae</taxon>
        <taxon>Halalkalibacter</taxon>
    </lineage>
</organism>
<evidence type="ECO:0000313" key="5">
    <source>
        <dbReference type="Proteomes" id="UP000018890"/>
    </source>
</evidence>
<name>W4Q679_9BACI</name>
<dbReference type="SUPFAM" id="SSF52540">
    <property type="entry name" value="P-loop containing nucleoside triphosphate hydrolases"/>
    <property type="match status" value="1"/>
</dbReference>
<keyword evidence="1" id="KW-0547">Nucleotide-binding</keyword>